<proteinExistence type="predicted"/>
<dbReference type="InterPro" id="IPR013830">
    <property type="entry name" value="SGNH_hydro"/>
</dbReference>
<evidence type="ECO:0000256" key="1">
    <source>
        <dbReference type="SAM" id="SignalP"/>
    </source>
</evidence>
<dbReference type="RefSeq" id="WP_148770369.1">
    <property type="nucleotide sequence ID" value="NZ_VSSS01000004.1"/>
</dbReference>
<feature type="signal peptide" evidence="1">
    <location>
        <begin position="1"/>
        <end position="26"/>
    </location>
</feature>
<reference evidence="3 4" key="1">
    <citation type="submission" date="2019-08" db="EMBL/GenBank/DDBJ databases">
        <title>Bradyrhizobium hipponensis sp. nov., a rhizobium isolated from a Lupinus angustifolius root nodule in Tunisia.</title>
        <authorList>
            <person name="Off K."/>
            <person name="Rejili M."/>
            <person name="Mars M."/>
            <person name="Brachmann A."/>
            <person name="Marin M."/>
        </authorList>
    </citation>
    <scope>NUCLEOTIDE SEQUENCE [LARGE SCALE GENOMIC DNA]</scope>
    <source>
        <strain evidence="3 4">CTAW71</strain>
    </source>
</reference>
<dbReference type="Proteomes" id="UP000324758">
    <property type="component" value="Unassembled WGS sequence"/>
</dbReference>
<dbReference type="Gene3D" id="3.40.50.1110">
    <property type="entry name" value="SGNH hydrolase"/>
    <property type="match status" value="1"/>
</dbReference>
<gene>
    <name evidence="3" type="ORF">FXB40_01260</name>
</gene>
<evidence type="ECO:0000313" key="4">
    <source>
        <dbReference type="Proteomes" id="UP000324758"/>
    </source>
</evidence>
<dbReference type="SUPFAM" id="SSF52266">
    <property type="entry name" value="SGNH hydrolase"/>
    <property type="match status" value="1"/>
</dbReference>
<evidence type="ECO:0000313" key="3">
    <source>
        <dbReference type="EMBL" id="TYL99944.1"/>
    </source>
</evidence>
<name>A0A5D3KSF6_9BRAD</name>
<dbReference type="GO" id="GO:0016788">
    <property type="term" value="F:hydrolase activity, acting on ester bonds"/>
    <property type="evidence" value="ECO:0007669"/>
    <property type="project" value="UniProtKB-ARBA"/>
</dbReference>
<comment type="caution">
    <text evidence="3">The sequence shown here is derived from an EMBL/GenBank/DDBJ whole genome shotgun (WGS) entry which is preliminary data.</text>
</comment>
<keyword evidence="1" id="KW-0732">Signal</keyword>
<feature type="chain" id="PRO_5022820364" description="SGNH hydrolase-type esterase domain-containing protein" evidence="1">
    <location>
        <begin position="27"/>
        <end position="169"/>
    </location>
</feature>
<sequence>MNCSNFRMFFLAVAAVVVASVNPASAQIVALGHSAVHGNVSESEMWPALLEGLLRAKGSQVHVANAGVWGETTDATLARTPTAVPAGTKLVLLCDNPANDVRHNMSPVKAMENIAAIKSQLKARGIRVVDVWGTYMSVWRQPGSVGPDGRHLSVEGNRKMAAAVVGVAR</sequence>
<feature type="domain" description="SGNH hydrolase-type esterase" evidence="2">
    <location>
        <begin position="30"/>
        <end position="168"/>
    </location>
</feature>
<keyword evidence="4" id="KW-1185">Reference proteome</keyword>
<protein>
    <recommendedName>
        <fullName evidence="2">SGNH hydrolase-type esterase domain-containing protein</fullName>
    </recommendedName>
</protein>
<organism evidence="3 4">
    <name type="scientific">Bradyrhizobium rifense</name>
    <dbReference type="NCBI Taxonomy" id="515499"/>
    <lineage>
        <taxon>Bacteria</taxon>
        <taxon>Pseudomonadati</taxon>
        <taxon>Pseudomonadota</taxon>
        <taxon>Alphaproteobacteria</taxon>
        <taxon>Hyphomicrobiales</taxon>
        <taxon>Nitrobacteraceae</taxon>
        <taxon>Bradyrhizobium</taxon>
    </lineage>
</organism>
<dbReference type="EMBL" id="VSSS01000004">
    <property type="protein sequence ID" value="TYL99944.1"/>
    <property type="molecule type" value="Genomic_DNA"/>
</dbReference>
<dbReference type="Pfam" id="PF13472">
    <property type="entry name" value="Lipase_GDSL_2"/>
    <property type="match status" value="1"/>
</dbReference>
<dbReference type="AlphaFoldDB" id="A0A5D3KSF6"/>
<accession>A0A5D3KSF6</accession>
<evidence type="ECO:0000259" key="2">
    <source>
        <dbReference type="Pfam" id="PF13472"/>
    </source>
</evidence>
<dbReference type="InterPro" id="IPR036514">
    <property type="entry name" value="SGNH_hydro_sf"/>
</dbReference>